<keyword evidence="2" id="KW-1185">Reference proteome</keyword>
<protein>
    <submittedName>
        <fullName evidence="1">ATP-dependent RNA helicase DBP9</fullName>
    </submittedName>
</protein>
<accession>A0ABQ7I2G5</accession>
<keyword evidence="1" id="KW-0547">Nucleotide-binding</keyword>
<comment type="caution">
    <text evidence="1">The sequence shown here is derived from an EMBL/GenBank/DDBJ whole genome shotgun (WGS) entry which is preliminary data.</text>
</comment>
<dbReference type="Proteomes" id="UP001516464">
    <property type="component" value="Unassembled WGS sequence"/>
</dbReference>
<evidence type="ECO:0000313" key="2">
    <source>
        <dbReference type="Proteomes" id="UP001516464"/>
    </source>
</evidence>
<organism evidence="1 2">
    <name type="scientific">Astathelohania contejeani</name>
    <dbReference type="NCBI Taxonomy" id="164912"/>
    <lineage>
        <taxon>Eukaryota</taxon>
        <taxon>Fungi</taxon>
        <taxon>Fungi incertae sedis</taxon>
        <taxon>Microsporidia</taxon>
        <taxon>Astathelohaniidae</taxon>
        <taxon>Astathelohania</taxon>
    </lineage>
</organism>
<proteinExistence type="predicted"/>
<dbReference type="EMBL" id="SBIQ01000008">
    <property type="protein sequence ID" value="KAF7684580.1"/>
    <property type="molecule type" value="Genomic_DNA"/>
</dbReference>
<keyword evidence="1" id="KW-0378">Hydrolase</keyword>
<name>A0ABQ7I2G5_9MICR</name>
<reference evidence="1 2" key="1">
    <citation type="submission" date="2019-01" db="EMBL/GenBank/DDBJ databases">
        <title>Genomes sequencing and comparative genomics of infectious freshwater microsporidia, Cucumispora dikerogammari and Thelohania contejeani.</title>
        <authorList>
            <person name="Cormier A."/>
            <person name="Giraud I."/>
            <person name="Wattier R."/>
            <person name="Teixeira M."/>
            <person name="Grandjean F."/>
            <person name="Rigaud T."/>
            <person name="Cordaux R."/>
        </authorList>
    </citation>
    <scope>NUCLEOTIDE SEQUENCE [LARGE SCALE GENOMIC DNA]</scope>
    <source>
        <strain evidence="1">T1</strain>
        <tissue evidence="1">Spores</tissue>
    </source>
</reference>
<dbReference type="GO" id="GO:0004386">
    <property type="term" value="F:helicase activity"/>
    <property type="evidence" value="ECO:0007669"/>
    <property type="project" value="UniProtKB-KW"/>
</dbReference>
<dbReference type="InterPro" id="IPR027417">
    <property type="entry name" value="P-loop_NTPase"/>
</dbReference>
<evidence type="ECO:0000313" key="1">
    <source>
        <dbReference type="EMBL" id="KAF7684580.1"/>
    </source>
</evidence>
<sequence length="283" mass="32941">MEAILDIQDGKDYICALPKSTFYSMIFCNKGIYIILSVYKNRCIELHNQLPNSTDLFESSNPKILITTPGMFIRSYQSMNIDDANKYVILEEPQLLYHFGYDTTMQEIRNLPRVTLIALSTDLRTPPFMAHPAVLTSRSEYFIDATEKEKFLTVFLLLKFKLINGQTVVFVRNEKIGQKLILFLKAFGLGPVDIVYETPQRATNFIVWDDTTTEGEFQYVIHLNNKKEQGIKEYKLDPSKIKEYHYRIEDVLKAITPAVLKGKKEFNFARFSRINENKYQDLK</sequence>
<dbReference type="SUPFAM" id="SSF52540">
    <property type="entry name" value="P-loop containing nucleoside triphosphate hydrolases"/>
    <property type="match status" value="1"/>
</dbReference>
<keyword evidence="1" id="KW-0067">ATP-binding</keyword>
<keyword evidence="1" id="KW-0347">Helicase</keyword>
<gene>
    <name evidence="1" type="primary">DBP9</name>
    <name evidence="1" type="ORF">TCON_0226</name>
</gene>